<evidence type="ECO:0008006" key="5">
    <source>
        <dbReference type="Google" id="ProtNLM"/>
    </source>
</evidence>
<evidence type="ECO:0000313" key="3">
    <source>
        <dbReference type="EMBL" id="KAF4452206.1"/>
    </source>
</evidence>
<dbReference type="InterPro" id="IPR036556">
    <property type="entry name" value="PAD_central_sf"/>
</dbReference>
<dbReference type="PANTHER" id="PTHR33112">
    <property type="entry name" value="DOMAIN PROTEIN, PUTATIVE-RELATED"/>
    <property type="match status" value="1"/>
</dbReference>
<accession>A0A8H4P178</accession>
<dbReference type="PROSITE" id="PS00018">
    <property type="entry name" value="EF_HAND_1"/>
    <property type="match status" value="1"/>
</dbReference>
<evidence type="ECO:0000259" key="1">
    <source>
        <dbReference type="Pfam" id="PF03068"/>
    </source>
</evidence>
<dbReference type="GO" id="GO:0005737">
    <property type="term" value="C:cytoplasm"/>
    <property type="evidence" value="ECO:0007669"/>
    <property type="project" value="InterPro"/>
</dbReference>
<evidence type="ECO:0000313" key="4">
    <source>
        <dbReference type="Proteomes" id="UP000605986"/>
    </source>
</evidence>
<dbReference type="Proteomes" id="UP000605986">
    <property type="component" value="Unassembled WGS sequence"/>
</dbReference>
<dbReference type="InterPro" id="IPR013530">
    <property type="entry name" value="PAD_C"/>
</dbReference>
<proteinExistence type="predicted"/>
<name>A0A8H4P178_9HYPO</name>
<dbReference type="GO" id="GO:0005509">
    <property type="term" value="F:calcium ion binding"/>
    <property type="evidence" value="ECO:0007669"/>
    <property type="project" value="InterPro"/>
</dbReference>
<dbReference type="PANTHER" id="PTHR33112:SF16">
    <property type="entry name" value="HETEROKARYON INCOMPATIBILITY DOMAIN-CONTAINING PROTEIN"/>
    <property type="match status" value="1"/>
</dbReference>
<feature type="domain" description="Heterokaryon incompatibility" evidence="2">
    <location>
        <begin position="62"/>
        <end position="215"/>
    </location>
</feature>
<dbReference type="AlphaFoldDB" id="A0A8H4P178"/>
<protein>
    <recommendedName>
        <fullName evidence="5">Protein-arginine deiminase C-terminal domain-containing protein</fullName>
    </recommendedName>
</protein>
<dbReference type="InterPro" id="IPR018247">
    <property type="entry name" value="EF_Hand_1_Ca_BS"/>
</dbReference>
<evidence type="ECO:0000259" key="2">
    <source>
        <dbReference type="Pfam" id="PF06985"/>
    </source>
</evidence>
<comment type="caution">
    <text evidence="3">The sequence shown here is derived from an EMBL/GenBank/DDBJ whole genome shotgun (WGS) entry which is preliminary data.</text>
</comment>
<dbReference type="SUPFAM" id="SSF110083">
    <property type="entry name" value="Peptidylarginine deiminase Pad4, middle domain"/>
    <property type="match status" value="1"/>
</dbReference>
<gene>
    <name evidence="3" type="ORF">F53441_4946</name>
</gene>
<organism evidence="3 4">
    <name type="scientific">Fusarium austroafricanum</name>
    <dbReference type="NCBI Taxonomy" id="2364996"/>
    <lineage>
        <taxon>Eukaryota</taxon>
        <taxon>Fungi</taxon>
        <taxon>Dikarya</taxon>
        <taxon>Ascomycota</taxon>
        <taxon>Pezizomycotina</taxon>
        <taxon>Sordariomycetes</taxon>
        <taxon>Hypocreomycetidae</taxon>
        <taxon>Hypocreales</taxon>
        <taxon>Nectriaceae</taxon>
        <taxon>Fusarium</taxon>
        <taxon>Fusarium concolor species complex</taxon>
    </lineage>
</organism>
<dbReference type="InterPro" id="IPR010730">
    <property type="entry name" value="HET"/>
</dbReference>
<dbReference type="Pfam" id="PF03068">
    <property type="entry name" value="PAD"/>
    <property type="match status" value="1"/>
</dbReference>
<dbReference type="Pfam" id="PF06985">
    <property type="entry name" value="HET"/>
    <property type="match status" value="1"/>
</dbReference>
<sequence>MNDQNLKLASKWIKGCLKSHPMCKAFQPQKPEWRPTRLVYVGSESQQPKLVLSDNGSASAPYIALSYCWGSGSNTMLTKEKLGGFQKEIPLESLPTTIQEAVSTTRNLGYEYIWVDALCIIQDFKQDWIAESSKMSDIYGSAVVTLAAAGNSNVNDSMFFRRDPRIIRPCVANIGDKQYQRVSYPWAIYPNQPERLLADAINESPLSRRAWALQELLLSPKTLVFGRKQMVWSCCTTEASETFPLGLDPKFATPLNEAASLLHLRQRLMKISKADELPSEFWSDFIPRFTKANLTVGSDTLVALQGLVERIIKKVDKSQDSAGMRPKLDYAAGLWRDRNFQRSLLWRTTTGSSRRPERYRAPSWSWASLDGEVESFEGFVTWVWNQKDVELAKIVDVCIKPRLSPSLSLTGQVTAGHIDMESYLRPCHLLKLPANELLSDEGQSEALIISSRQLAASPWLEHYQEGMKVHQFANSCTLDVPYEITGSEWIQVYCVPLQLGHRQTDRYEQSIWESYEGLVLQPLPGSLPDDKEQESEDEWSMAESVDEWVVLPTEIPTFRRIGTFTFDFHDENREARQDELLGPLIHDEDNVPHRKRELIRIVDLLLTPSGLVPISICRCKKNASSLVMHFIGAKAAVFALAFFHSCDALKVTILADTNRDGKVDNDDVAGKSTWTATKGAVILPNIGDTDSRCAKKWGPSKDILAEGEAYLDQCNDATDNILRNSKFLAPVKTLPLKGLSASAKGSIYVSDKTAASKVRVFAKKAGKWTYVAADYAFTAEELTAGLQIGIDARDVRRPNAWNGNAKVNFVVTNGKTKATDAVAVRVAPVLTHHHGQAAQRILSTGVNEPGSNIGQNGFVNDLKRNIADAGIKEPLFLFDNQDIWTQDFLEPGYATMPGPNGPVAIRIMIRSAQESRRSGRDVFHELRSSTVGAVQHPGDGDTIDSTGNLETIPPYTHNGKSFPAGRVIMGAWDGRQPLMIPFLKAQEVQDPVILDTSWLYVGHVDEFIQFLPARNKLGWVIMVADPIKGLDILKKASKAGHGKVKAVSRVLSAAEKEQAYCTPRQTIDEALQFSNLTVINQHAAKIIEANLNILKRETGITDADIHRVPQAFYYANPGWLCPGKHADGSNLDAVEPNKAASKAGINFGQKSTPGGPSSKAKSIVEAATPKSTLYRRATDEATKVVALYPDAVNGLVIGDSKVIAPNPWGPVINKKDIIAAAVSEVYASVGYNVTYQDDWFSHFLLQGDVHCGSNSWRAMDNKLSSY</sequence>
<feature type="domain" description="Protein-arginine deiminase C-terminal" evidence="1">
    <location>
        <begin position="818"/>
        <end position="1259"/>
    </location>
</feature>
<dbReference type="EMBL" id="JAADJG010000195">
    <property type="protein sequence ID" value="KAF4452206.1"/>
    <property type="molecule type" value="Genomic_DNA"/>
</dbReference>
<dbReference type="GO" id="GO:0004668">
    <property type="term" value="F:protein-arginine deiminase activity"/>
    <property type="evidence" value="ECO:0007669"/>
    <property type="project" value="InterPro"/>
</dbReference>
<dbReference type="OrthoDB" id="5102063at2759"/>
<dbReference type="Gene3D" id="3.75.10.10">
    <property type="entry name" value="L-arginine/glycine Amidinotransferase, Chain A"/>
    <property type="match status" value="1"/>
</dbReference>
<dbReference type="SUPFAM" id="SSF55909">
    <property type="entry name" value="Pentein"/>
    <property type="match status" value="1"/>
</dbReference>
<keyword evidence="4" id="KW-1185">Reference proteome</keyword>
<reference evidence="3" key="1">
    <citation type="submission" date="2020-01" db="EMBL/GenBank/DDBJ databases">
        <title>Identification and distribution of gene clusters putatively required for synthesis of sphingolipid metabolism inhibitors in phylogenetically diverse species of the filamentous fungus Fusarium.</title>
        <authorList>
            <person name="Kim H.-S."/>
            <person name="Busman M."/>
            <person name="Brown D.W."/>
            <person name="Divon H."/>
            <person name="Uhlig S."/>
            <person name="Proctor R.H."/>
        </authorList>
    </citation>
    <scope>NUCLEOTIDE SEQUENCE</scope>
    <source>
        <strain evidence="3">NRRL 53441</strain>
    </source>
</reference>